<proteinExistence type="predicted"/>
<dbReference type="OrthoDB" id="2587968at2759"/>
<name>A0A5C3KK48_COPMA</name>
<dbReference type="AlphaFoldDB" id="A0A5C3KK48"/>
<reference evidence="1 2" key="1">
    <citation type="journal article" date="2019" name="Nat. Ecol. Evol.">
        <title>Megaphylogeny resolves global patterns of mushroom evolution.</title>
        <authorList>
            <person name="Varga T."/>
            <person name="Krizsan K."/>
            <person name="Foldi C."/>
            <person name="Dima B."/>
            <person name="Sanchez-Garcia M."/>
            <person name="Sanchez-Ramirez S."/>
            <person name="Szollosi G.J."/>
            <person name="Szarkandi J.G."/>
            <person name="Papp V."/>
            <person name="Albert L."/>
            <person name="Andreopoulos W."/>
            <person name="Angelini C."/>
            <person name="Antonin V."/>
            <person name="Barry K.W."/>
            <person name="Bougher N.L."/>
            <person name="Buchanan P."/>
            <person name="Buyck B."/>
            <person name="Bense V."/>
            <person name="Catcheside P."/>
            <person name="Chovatia M."/>
            <person name="Cooper J."/>
            <person name="Damon W."/>
            <person name="Desjardin D."/>
            <person name="Finy P."/>
            <person name="Geml J."/>
            <person name="Haridas S."/>
            <person name="Hughes K."/>
            <person name="Justo A."/>
            <person name="Karasinski D."/>
            <person name="Kautmanova I."/>
            <person name="Kiss B."/>
            <person name="Kocsube S."/>
            <person name="Kotiranta H."/>
            <person name="LaButti K.M."/>
            <person name="Lechner B.E."/>
            <person name="Liimatainen K."/>
            <person name="Lipzen A."/>
            <person name="Lukacs Z."/>
            <person name="Mihaltcheva S."/>
            <person name="Morgado L.N."/>
            <person name="Niskanen T."/>
            <person name="Noordeloos M.E."/>
            <person name="Ohm R.A."/>
            <person name="Ortiz-Santana B."/>
            <person name="Ovrebo C."/>
            <person name="Racz N."/>
            <person name="Riley R."/>
            <person name="Savchenko A."/>
            <person name="Shiryaev A."/>
            <person name="Soop K."/>
            <person name="Spirin V."/>
            <person name="Szebenyi C."/>
            <person name="Tomsovsky M."/>
            <person name="Tulloss R.E."/>
            <person name="Uehling J."/>
            <person name="Grigoriev I.V."/>
            <person name="Vagvolgyi C."/>
            <person name="Papp T."/>
            <person name="Martin F.M."/>
            <person name="Miettinen O."/>
            <person name="Hibbett D.S."/>
            <person name="Nagy L.G."/>
        </authorList>
    </citation>
    <scope>NUCLEOTIDE SEQUENCE [LARGE SCALE GENOMIC DNA]</scope>
    <source>
        <strain evidence="1 2">CBS 121175</strain>
    </source>
</reference>
<evidence type="ECO:0000313" key="1">
    <source>
        <dbReference type="EMBL" id="TFK20512.1"/>
    </source>
</evidence>
<organism evidence="1 2">
    <name type="scientific">Coprinopsis marcescibilis</name>
    <name type="common">Agaric fungus</name>
    <name type="synonym">Psathyrella marcescibilis</name>
    <dbReference type="NCBI Taxonomy" id="230819"/>
    <lineage>
        <taxon>Eukaryota</taxon>
        <taxon>Fungi</taxon>
        <taxon>Dikarya</taxon>
        <taxon>Basidiomycota</taxon>
        <taxon>Agaricomycotina</taxon>
        <taxon>Agaricomycetes</taxon>
        <taxon>Agaricomycetidae</taxon>
        <taxon>Agaricales</taxon>
        <taxon>Agaricineae</taxon>
        <taxon>Psathyrellaceae</taxon>
        <taxon>Coprinopsis</taxon>
    </lineage>
</organism>
<dbReference type="EMBL" id="ML210297">
    <property type="protein sequence ID" value="TFK20512.1"/>
    <property type="molecule type" value="Genomic_DNA"/>
</dbReference>
<accession>A0A5C3KK48</accession>
<protein>
    <submittedName>
        <fullName evidence="1">Uncharacterized protein</fullName>
    </submittedName>
</protein>
<gene>
    <name evidence="1" type="ORF">FA15DRAFT_759329</name>
</gene>
<keyword evidence="2" id="KW-1185">Reference proteome</keyword>
<dbReference type="Proteomes" id="UP000307440">
    <property type="component" value="Unassembled WGS sequence"/>
</dbReference>
<sequence length="188" mass="21651">MRLTQTLFRALQHPILDRHLQDSAAMSMGVAIVRKVMREHATTENGLRTKDIYELALKEPAPQDFQTVLPISNIPTPPPHPEHPIRSKVFLKEVLSHLEGYRDIRLVREVKPRENSTVTDAVFLWKLVDKSLFRKPQEIKPQKPTLSKAIGGHDDWSHLNKRRQRGRRAKILTALREFKGKPVDLSPV</sequence>
<evidence type="ECO:0000313" key="2">
    <source>
        <dbReference type="Proteomes" id="UP000307440"/>
    </source>
</evidence>